<evidence type="ECO:0000313" key="1">
    <source>
        <dbReference type="EMBL" id="SFJ89145.1"/>
    </source>
</evidence>
<sequence>MEVVDQERKGITTNGTEFSVAVYRPTKKILPAERVSFSDDHTAILKEILQGQGEIAAGTEKSKAKSTGLIQSIKDYFHK</sequence>
<gene>
    <name evidence="1" type="ORF">SAMN05518846_106197</name>
</gene>
<name>A0A1I3V1N4_9BACL</name>
<protein>
    <submittedName>
        <fullName evidence="1">Uncharacterized protein</fullName>
    </submittedName>
</protein>
<evidence type="ECO:0000313" key="2">
    <source>
        <dbReference type="Proteomes" id="UP000198915"/>
    </source>
</evidence>
<proteinExistence type="predicted"/>
<accession>A0A1I3V1N4</accession>
<dbReference type="STRING" id="1884381.SAMN05518846_106197"/>
<dbReference type="Proteomes" id="UP000198915">
    <property type="component" value="Unassembled WGS sequence"/>
</dbReference>
<dbReference type="EMBL" id="FORT01000006">
    <property type="protein sequence ID" value="SFJ89145.1"/>
    <property type="molecule type" value="Genomic_DNA"/>
</dbReference>
<reference evidence="2" key="1">
    <citation type="submission" date="2016-10" db="EMBL/GenBank/DDBJ databases">
        <authorList>
            <person name="Varghese N."/>
            <person name="Submissions S."/>
        </authorList>
    </citation>
    <scope>NUCLEOTIDE SEQUENCE [LARGE SCALE GENOMIC DNA]</scope>
    <source>
        <strain evidence="2">OK042</strain>
    </source>
</reference>
<organism evidence="1 2">
    <name type="scientific">Brevibacillus centrosporus</name>
    <dbReference type="NCBI Taxonomy" id="54910"/>
    <lineage>
        <taxon>Bacteria</taxon>
        <taxon>Bacillati</taxon>
        <taxon>Bacillota</taxon>
        <taxon>Bacilli</taxon>
        <taxon>Bacillales</taxon>
        <taxon>Paenibacillaceae</taxon>
        <taxon>Brevibacillus</taxon>
    </lineage>
</organism>
<dbReference type="AlphaFoldDB" id="A0A1I3V1N4"/>
<dbReference type="RefSeq" id="WP_092268390.1">
    <property type="nucleotide sequence ID" value="NZ_BJOE01000005.1"/>
</dbReference>
<keyword evidence="2" id="KW-1185">Reference proteome</keyword>
<dbReference type="GeneID" id="301133776"/>